<dbReference type="EMBL" id="CP000852">
    <property type="protein sequence ID" value="ABW01984.1"/>
    <property type="molecule type" value="Genomic_DNA"/>
</dbReference>
<evidence type="ECO:0000256" key="1">
    <source>
        <dbReference type="ARBA" id="ARBA00022448"/>
    </source>
</evidence>
<keyword evidence="1" id="KW-0813">Transport</keyword>
<dbReference type="Proteomes" id="UP000001137">
    <property type="component" value="Chromosome"/>
</dbReference>
<feature type="domain" description="ABC transporter" evidence="4">
    <location>
        <begin position="8"/>
        <end position="220"/>
    </location>
</feature>
<accession>A8MDX8</accession>
<dbReference type="InterPro" id="IPR003593">
    <property type="entry name" value="AAA+_ATPase"/>
</dbReference>
<protein>
    <submittedName>
        <fullName evidence="5">ABC transporter related</fullName>
    </submittedName>
</protein>
<evidence type="ECO:0000256" key="2">
    <source>
        <dbReference type="ARBA" id="ARBA00022741"/>
    </source>
</evidence>
<keyword evidence="6" id="KW-1185">Reference proteome</keyword>
<dbReference type="SMART" id="SM00382">
    <property type="entry name" value="AAA"/>
    <property type="match status" value="1"/>
</dbReference>
<dbReference type="KEGG" id="cma:Cmaq_1157"/>
<sequence length="237" mass="25668">MPQRNALVEFKDAYLGYGSRVVVKGLNLTVGEGLTVLLGPNGSGKTTIMKAIFGSARVIKGWLRVNGSVTYAPAEVDGLINLTVLETVKTARRGYGWVSDEDAMDALMSVGIVGISNMRLSELSTGQKRLTMIARAIASNADLMLIDEPTANLDPGNRYRMIKVIRELANKHAVMVATHDVDIALTANQVVMIRDGNVIGVGEPGRVLTEERLTQLYGIVVKLIKHNDEVHVVFPVS</sequence>
<dbReference type="GO" id="GO:0016887">
    <property type="term" value="F:ATP hydrolysis activity"/>
    <property type="evidence" value="ECO:0007669"/>
    <property type="project" value="InterPro"/>
</dbReference>
<dbReference type="InterPro" id="IPR003439">
    <property type="entry name" value="ABC_transporter-like_ATP-bd"/>
</dbReference>
<dbReference type="AlphaFoldDB" id="A8MDX8"/>
<dbReference type="Gene3D" id="3.40.50.300">
    <property type="entry name" value="P-loop containing nucleotide triphosphate hydrolases"/>
    <property type="match status" value="1"/>
</dbReference>
<name>A8MDX8_CALMQ</name>
<reference evidence="5 6" key="1">
    <citation type="submission" date="2007-10" db="EMBL/GenBank/DDBJ databases">
        <title>Complete sequence of Caldivirga maquilingensis IC-167.</title>
        <authorList>
            <consortium name="US DOE Joint Genome Institute"/>
            <person name="Copeland A."/>
            <person name="Lucas S."/>
            <person name="Lapidus A."/>
            <person name="Barry K."/>
            <person name="Glavina del Rio T."/>
            <person name="Dalin E."/>
            <person name="Tice H."/>
            <person name="Pitluck S."/>
            <person name="Saunders E."/>
            <person name="Brettin T."/>
            <person name="Bruce D."/>
            <person name="Detter J.C."/>
            <person name="Han C."/>
            <person name="Schmutz J."/>
            <person name="Larimer F."/>
            <person name="Land M."/>
            <person name="Hauser L."/>
            <person name="Kyrpides N."/>
            <person name="Ivanova N."/>
            <person name="Biddle J.F."/>
            <person name="Zhang Z."/>
            <person name="Fitz-Gibbon S.T."/>
            <person name="Lowe T.M."/>
            <person name="Saltikov C."/>
            <person name="House C.H."/>
            <person name="Richardson P."/>
        </authorList>
    </citation>
    <scope>NUCLEOTIDE SEQUENCE [LARGE SCALE GENOMIC DNA]</scope>
    <source>
        <strain evidence="6">ATCC 700844 / DSM 13496 / JCM 10307 / IC-167</strain>
    </source>
</reference>
<dbReference type="PANTHER" id="PTHR42734:SF19">
    <property type="entry name" value="IRON COMPOUNDS ABC TRANSPORTER, ATP-BINDING PROTEIN"/>
    <property type="match status" value="1"/>
</dbReference>
<dbReference type="Pfam" id="PF00005">
    <property type="entry name" value="ABC_tran"/>
    <property type="match status" value="1"/>
</dbReference>
<dbReference type="eggNOG" id="arCOG00198">
    <property type="taxonomic scope" value="Archaea"/>
</dbReference>
<dbReference type="OrthoDB" id="24644at2157"/>
<organism evidence="5 6">
    <name type="scientific">Caldivirga maquilingensis (strain ATCC 700844 / DSM 13496 / JCM 10307 / IC-167)</name>
    <dbReference type="NCBI Taxonomy" id="397948"/>
    <lineage>
        <taxon>Archaea</taxon>
        <taxon>Thermoproteota</taxon>
        <taxon>Thermoprotei</taxon>
        <taxon>Thermoproteales</taxon>
        <taxon>Thermoproteaceae</taxon>
        <taxon>Caldivirga</taxon>
    </lineage>
</organism>
<dbReference type="InterPro" id="IPR027417">
    <property type="entry name" value="P-loop_NTPase"/>
</dbReference>
<dbReference type="HOGENOM" id="CLU_000604_1_22_2"/>
<dbReference type="PANTHER" id="PTHR42734">
    <property type="entry name" value="METAL TRANSPORT SYSTEM ATP-BINDING PROTEIN TM_0124-RELATED"/>
    <property type="match status" value="1"/>
</dbReference>
<dbReference type="GO" id="GO:0005524">
    <property type="term" value="F:ATP binding"/>
    <property type="evidence" value="ECO:0007669"/>
    <property type="project" value="UniProtKB-KW"/>
</dbReference>
<gene>
    <name evidence="5" type="ordered locus">Cmaq_1157</name>
</gene>
<dbReference type="InterPro" id="IPR050153">
    <property type="entry name" value="Metal_Ion_Import_ABC"/>
</dbReference>
<dbReference type="GeneID" id="5709807"/>
<keyword evidence="2" id="KW-0547">Nucleotide-binding</keyword>
<keyword evidence="3" id="KW-0067">ATP-binding</keyword>
<dbReference type="SUPFAM" id="SSF52540">
    <property type="entry name" value="P-loop containing nucleoside triphosphate hydrolases"/>
    <property type="match status" value="1"/>
</dbReference>
<dbReference type="PROSITE" id="PS50893">
    <property type="entry name" value="ABC_TRANSPORTER_2"/>
    <property type="match status" value="1"/>
</dbReference>
<evidence type="ECO:0000313" key="5">
    <source>
        <dbReference type="EMBL" id="ABW01984.1"/>
    </source>
</evidence>
<evidence type="ECO:0000256" key="3">
    <source>
        <dbReference type="ARBA" id="ARBA00022840"/>
    </source>
</evidence>
<proteinExistence type="predicted"/>
<dbReference type="RefSeq" id="WP_012186203.1">
    <property type="nucleotide sequence ID" value="NC_009954.1"/>
</dbReference>
<evidence type="ECO:0000259" key="4">
    <source>
        <dbReference type="PROSITE" id="PS50893"/>
    </source>
</evidence>
<evidence type="ECO:0000313" key="6">
    <source>
        <dbReference type="Proteomes" id="UP000001137"/>
    </source>
</evidence>
<dbReference type="STRING" id="397948.Cmaq_1157"/>